<name>A0ABD1P8U0_9LAMI</name>
<organism evidence="3 4">
    <name type="scientific">Abeliophyllum distichum</name>
    <dbReference type="NCBI Taxonomy" id="126358"/>
    <lineage>
        <taxon>Eukaryota</taxon>
        <taxon>Viridiplantae</taxon>
        <taxon>Streptophyta</taxon>
        <taxon>Embryophyta</taxon>
        <taxon>Tracheophyta</taxon>
        <taxon>Spermatophyta</taxon>
        <taxon>Magnoliopsida</taxon>
        <taxon>eudicotyledons</taxon>
        <taxon>Gunneridae</taxon>
        <taxon>Pentapetalae</taxon>
        <taxon>asterids</taxon>
        <taxon>lamiids</taxon>
        <taxon>Lamiales</taxon>
        <taxon>Oleaceae</taxon>
        <taxon>Forsythieae</taxon>
        <taxon>Abeliophyllum</taxon>
    </lineage>
</organism>
<sequence>MELPNSISTQKNDPHPTKQIFILSGQSNMAGRGGVDKSKIWDGVVPPECSPDPSKIYRLNVRLQWEPALEPLHHDIDDKKTCGVGPGMSFANAAKERMGVVGLVPCAVGGTAIKEWGRGTPLYENMVKRAAAAVQDSAGEIKALLWYQGESDALTQHDAESYKENMETLIHNVRADLNLPSLPVIQVAIGSVEGKYVEKIREIQKGIYLPNVVCVDAMGLKLKEDNLHLTTEAQAQLGRMLADAYFAHFGL</sequence>
<dbReference type="Proteomes" id="UP001604336">
    <property type="component" value="Unassembled WGS sequence"/>
</dbReference>
<dbReference type="PANTHER" id="PTHR31988:SF19">
    <property type="entry name" value="9-O-ACETYL-N-ACETYLNEURAMINIC ACID DEACETYLASE-RELATED"/>
    <property type="match status" value="1"/>
</dbReference>
<evidence type="ECO:0000256" key="1">
    <source>
        <dbReference type="ARBA" id="ARBA00022801"/>
    </source>
</evidence>
<comment type="caution">
    <text evidence="3">The sequence shown here is derived from an EMBL/GenBank/DDBJ whole genome shotgun (WGS) entry which is preliminary data.</text>
</comment>
<dbReference type="InterPro" id="IPR052940">
    <property type="entry name" value="Carb_Esterase_6"/>
</dbReference>
<reference evidence="4" key="1">
    <citation type="submission" date="2024-07" db="EMBL/GenBank/DDBJ databases">
        <title>Two chromosome-level genome assemblies of Korean endemic species Abeliophyllum distichum and Forsythia ovata (Oleaceae).</title>
        <authorList>
            <person name="Jang H."/>
        </authorList>
    </citation>
    <scope>NUCLEOTIDE SEQUENCE [LARGE SCALE GENOMIC DNA]</scope>
</reference>
<dbReference type="InterPro" id="IPR005181">
    <property type="entry name" value="SASA"/>
</dbReference>
<evidence type="ECO:0000313" key="4">
    <source>
        <dbReference type="Proteomes" id="UP001604336"/>
    </source>
</evidence>
<dbReference type="EMBL" id="JBFOLK010000014">
    <property type="protein sequence ID" value="KAL2460285.1"/>
    <property type="molecule type" value="Genomic_DNA"/>
</dbReference>
<dbReference type="PANTHER" id="PTHR31988">
    <property type="entry name" value="ESTERASE, PUTATIVE (DUF303)-RELATED"/>
    <property type="match status" value="1"/>
</dbReference>
<dbReference type="Gene3D" id="3.40.50.1110">
    <property type="entry name" value="SGNH hydrolase"/>
    <property type="match status" value="1"/>
</dbReference>
<evidence type="ECO:0000259" key="2">
    <source>
        <dbReference type="Pfam" id="PF03629"/>
    </source>
</evidence>
<dbReference type="Pfam" id="PF03629">
    <property type="entry name" value="SASA"/>
    <property type="match status" value="1"/>
</dbReference>
<feature type="domain" description="Sialate O-acetylesterase" evidence="2">
    <location>
        <begin position="18"/>
        <end position="246"/>
    </location>
</feature>
<dbReference type="InterPro" id="IPR036514">
    <property type="entry name" value="SGNH_hydro_sf"/>
</dbReference>
<dbReference type="GO" id="GO:0016787">
    <property type="term" value="F:hydrolase activity"/>
    <property type="evidence" value="ECO:0007669"/>
    <property type="project" value="UniProtKB-KW"/>
</dbReference>
<keyword evidence="1" id="KW-0378">Hydrolase</keyword>
<dbReference type="SUPFAM" id="SSF52266">
    <property type="entry name" value="SGNH hydrolase"/>
    <property type="match status" value="1"/>
</dbReference>
<keyword evidence="4" id="KW-1185">Reference proteome</keyword>
<gene>
    <name evidence="3" type="ORF">Adt_43705</name>
</gene>
<dbReference type="AlphaFoldDB" id="A0ABD1P8U0"/>
<protein>
    <submittedName>
        <fullName evidence="3">Carbohydrate esterase</fullName>
    </submittedName>
</protein>
<evidence type="ECO:0000313" key="3">
    <source>
        <dbReference type="EMBL" id="KAL2460285.1"/>
    </source>
</evidence>
<proteinExistence type="predicted"/>
<accession>A0ABD1P8U0</accession>